<sequence length="145" mass="16790">MLSEELEQRFPYARYHSDHRLVTWFPEGALTDERADQIVHFLELAEMEEGQSFDRYTDMTGHTRIQISLDHVVRIARRRLRYPGPPVKSAFYATRTISLSVARMYAELMEGSRIQVRTFRERAAAADWLSVPVAILNAPIDLVPV</sequence>
<dbReference type="OrthoDB" id="9984252at2"/>
<dbReference type="Proteomes" id="UP000253426">
    <property type="component" value="Unassembled WGS sequence"/>
</dbReference>
<comment type="caution">
    <text evidence="1">The sequence shown here is derived from an EMBL/GenBank/DDBJ whole genome shotgun (WGS) entry which is preliminary data.</text>
</comment>
<reference evidence="1 2" key="1">
    <citation type="submission" date="2018-06" db="EMBL/GenBank/DDBJ databases">
        <title>Genomic Encyclopedia of Type Strains, Phase IV (KMG-IV): sequencing the most valuable type-strain genomes for metagenomic binning, comparative biology and taxonomic classification.</title>
        <authorList>
            <person name="Goeker M."/>
        </authorList>
    </citation>
    <scope>NUCLEOTIDE SEQUENCE [LARGE SCALE GENOMIC DNA]</scope>
    <source>
        <strain evidence="1 2">DSM 25532</strain>
    </source>
</reference>
<organism evidence="1 2">
    <name type="scientific">Roseimicrobium gellanilyticum</name>
    <dbReference type="NCBI Taxonomy" id="748857"/>
    <lineage>
        <taxon>Bacteria</taxon>
        <taxon>Pseudomonadati</taxon>
        <taxon>Verrucomicrobiota</taxon>
        <taxon>Verrucomicrobiia</taxon>
        <taxon>Verrucomicrobiales</taxon>
        <taxon>Verrucomicrobiaceae</taxon>
        <taxon>Roseimicrobium</taxon>
    </lineage>
</organism>
<dbReference type="EMBL" id="QNRR01000022">
    <property type="protein sequence ID" value="RBP35364.1"/>
    <property type="molecule type" value="Genomic_DNA"/>
</dbReference>
<dbReference type="AlphaFoldDB" id="A0A366H0Y7"/>
<gene>
    <name evidence="1" type="ORF">DES53_12231</name>
</gene>
<evidence type="ECO:0000313" key="1">
    <source>
        <dbReference type="EMBL" id="RBP35364.1"/>
    </source>
</evidence>
<proteinExistence type="predicted"/>
<name>A0A366H0Y7_9BACT</name>
<accession>A0A366H0Y7</accession>
<keyword evidence="2" id="KW-1185">Reference proteome</keyword>
<protein>
    <recommendedName>
        <fullName evidence="3">SpoIIAA-like protein</fullName>
    </recommendedName>
</protein>
<evidence type="ECO:0000313" key="2">
    <source>
        <dbReference type="Proteomes" id="UP000253426"/>
    </source>
</evidence>
<dbReference type="RefSeq" id="WP_113962359.1">
    <property type="nucleotide sequence ID" value="NZ_QNRR01000022.1"/>
</dbReference>
<evidence type="ECO:0008006" key="3">
    <source>
        <dbReference type="Google" id="ProtNLM"/>
    </source>
</evidence>